<feature type="domain" description="C2H2-type" evidence="18">
    <location>
        <begin position="1006"/>
        <end position="1034"/>
    </location>
</feature>
<keyword evidence="5" id="KW-0479">Metal-binding</keyword>
<dbReference type="CDD" id="cd18225">
    <property type="entry name" value="BTB_POZ_ZBTB40"/>
    <property type="match status" value="1"/>
</dbReference>
<comment type="similarity">
    <text evidence="3">Belongs to the krueppel C2H2-type zinc-finger protein family.</text>
</comment>
<keyword evidence="16" id="KW-0812">Transmembrane</keyword>
<protein>
    <recommendedName>
        <fullName evidence="21">Zinc finger and BTB domain-containing protein 40</fullName>
    </recommendedName>
</protein>
<comment type="subcellular location">
    <subcellularLocation>
        <location evidence="2">Nucleus</location>
    </subcellularLocation>
</comment>
<dbReference type="Pfam" id="PF00096">
    <property type="entry name" value="zf-C2H2"/>
    <property type="match status" value="5"/>
</dbReference>
<evidence type="ECO:0000256" key="10">
    <source>
        <dbReference type="ARBA" id="ARBA00023015"/>
    </source>
</evidence>
<comment type="function">
    <text evidence="1">May be involved in transcriptional regulation.</text>
</comment>
<evidence type="ECO:0000256" key="14">
    <source>
        <dbReference type="PROSITE-ProRule" id="PRU00042"/>
    </source>
</evidence>
<evidence type="ECO:0000313" key="19">
    <source>
        <dbReference type="EMBL" id="KAJ8258765.1"/>
    </source>
</evidence>
<dbReference type="GO" id="GO:0003677">
    <property type="term" value="F:DNA binding"/>
    <property type="evidence" value="ECO:0007669"/>
    <property type="project" value="UniProtKB-KW"/>
</dbReference>
<keyword evidence="11" id="KW-0238">DNA-binding</keyword>
<evidence type="ECO:0000256" key="15">
    <source>
        <dbReference type="SAM" id="MobiDB-lite"/>
    </source>
</evidence>
<keyword evidence="16" id="KW-1133">Transmembrane helix</keyword>
<dbReference type="FunFam" id="3.30.160.60:FF:000917">
    <property type="entry name" value="Zinc finger and BTB domain containing 40"/>
    <property type="match status" value="1"/>
</dbReference>
<feature type="domain" description="C2H2-type" evidence="18">
    <location>
        <begin position="1120"/>
        <end position="1148"/>
    </location>
</feature>
<dbReference type="SUPFAM" id="SSF54695">
    <property type="entry name" value="POZ domain"/>
    <property type="match status" value="1"/>
</dbReference>
<dbReference type="FunFam" id="3.30.160.60:FF:002349">
    <property type="entry name" value="Zinc finger and BTB domain-containing 40"/>
    <property type="match status" value="1"/>
</dbReference>
<feature type="transmembrane region" description="Helical" evidence="16">
    <location>
        <begin position="186"/>
        <end position="205"/>
    </location>
</feature>
<keyword evidence="4" id="KW-1017">Isopeptide bond</keyword>
<feature type="domain" description="C2H2-type" evidence="18">
    <location>
        <begin position="1244"/>
        <end position="1267"/>
    </location>
</feature>
<dbReference type="PROSITE" id="PS50157">
    <property type="entry name" value="ZINC_FINGER_C2H2_2"/>
    <property type="match status" value="10"/>
</dbReference>
<dbReference type="FunFam" id="3.30.160.60:FF:000696">
    <property type="entry name" value="Zinc finger and BTB domain containing 40"/>
    <property type="match status" value="1"/>
</dbReference>
<evidence type="ECO:0000256" key="3">
    <source>
        <dbReference type="ARBA" id="ARBA00006991"/>
    </source>
</evidence>
<feature type="domain" description="C2H2-type" evidence="18">
    <location>
        <begin position="969"/>
        <end position="997"/>
    </location>
</feature>
<dbReference type="GO" id="GO:0008270">
    <property type="term" value="F:zinc ion binding"/>
    <property type="evidence" value="ECO:0007669"/>
    <property type="project" value="UniProtKB-KW"/>
</dbReference>
<dbReference type="PANTHER" id="PTHR24394:SF0">
    <property type="entry name" value="ZINC FINGER AND BTB DOMAIN-CONTAINING PROTEIN 40"/>
    <property type="match status" value="1"/>
</dbReference>
<feature type="region of interest" description="Disordered" evidence="15">
    <location>
        <begin position="370"/>
        <end position="408"/>
    </location>
</feature>
<keyword evidence="6" id="KW-0677">Repeat</keyword>
<feature type="compositionally biased region" description="Polar residues" evidence="15">
    <location>
        <begin position="398"/>
        <end position="408"/>
    </location>
</feature>
<keyword evidence="20" id="KW-1185">Reference proteome</keyword>
<dbReference type="Gene3D" id="3.30.160.60">
    <property type="entry name" value="Classic Zinc Finger"/>
    <property type="match status" value="10"/>
</dbReference>
<feature type="domain" description="C2H2-type" evidence="18">
    <location>
        <begin position="1205"/>
        <end position="1228"/>
    </location>
</feature>
<feature type="transmembrane region" description="Helical" evidence="16">
    <location>
        <begin position="162"/>
        <end position="180"/>
    </location>
</feature>
<keyword evidence="12" id="KW-0804">Transcription</keyword>
<evidence type="ECO:0000256" key="4">
    <source>
        <dbReference type="ARBA" id="ARBA00022499"/>
    </source>
</evidence>
<dbReference type="FunFam" id="3.30.160.60:FF:000645">
    <property type="entry name" value="Zinc finger and BTB domain containing 40"/>
    <property type="match status" value="1"/>
</dbReference>
<dbReference type="Gene3D" id="1.20.120.1760">
    <property type="match status" value="1"/>
</dbReference>
<dbReference type="Gene3D" id="3.30.710.10">
    <property type="entry name" value="Potassium Channel Kv1.1, Chain A"/>
    <property type="match status" value="1"/>
</dbReference>
<evidence type="ECO:0000256" key="1">
    <source>
        <dbReference type="ARBA" id="ARBA00003767"/>
    </source>
</evidence>
<feature type="domain" description="BTB" evidence="17">
    <location>
        <begin position="276"/>
        <end position="339"/>
    </location>
</feature>
<dbReference type="SMART" id="SM00355">
    <property type="entry name" value="ZnF_C2H2"/>
    <property type="match status" value="14"/>
</dbReference>
<gene>
    <name evidence="19" type="ORF">COCON_G00177770</name>
</gene>
<evidence type="ECO:0000256" key="11">
    <source>
        <dbReference type="ARBA" id="ARBA00023125"/>
    </source>
</evidence>
<evidence type="ECO:0008006" key="21">
    <source>
        <dbReference type="Google" id="ProtNLM"/>
    </source>
</evidence>
<dbReference type="FunFam" id="3.30.160.60:FF:001792">
    <property type="entry name" value="Zinc finger and BTB domain-containing 40"/>
    <property type="match status" value="1"/>
</dbReference>
<keyword evidence="13" id="KW-0539">Nucleus</keyword>
<dbReference type="SUPFAM" id="SSF57667">
    <property type="entry name" value="beta-beta-alpha zinc fingers"/>
    <property type="match status" value="6"/>
</dbReference>
<evidence type="ECO:0000259" key="17">
    <source>
        <dbReference type="PROSITE" id="PS50097"/>
    </source>
</evidence>
<dbReference type="GO" id="GO:0000981">
    <property type="term" value="F:DNA-binding transcription factor activity, RNA polymerase II-specific"/>
    <property type="evidence" value="ECO:0007669"/>
    <property type="project" value="TreeGrafter"/>
</dbReference>
<evidence type="ECO:0000256" key="2">
    <source>
        <dbReference type="ARBA" id="ARBA00004123"/>
    </source>
</evidence>
<dbReference type="Proteomes" id="UP001152803">
    <property type="component" value="Unassembled WGS sequence"/>
</dbReference>
<dbReference type="Pfam" id="PF00651">
    <property type="entry name" value="BTB"/>
    <property type="match status" value="1"/>
</dbReference>
<keyword evidence="9" id="KW-0832">Ubl conjugation</keyword>
<dbReference type="InterPro" id="IPR000462">
    <property type="entry name" value="CDP-OH_P_trans"/>
</dbReference>
<dbReference type="InterPro" id="IPR036236">
    <property type="entry name" value="Znf_C2H2_sf"/>
</dbReference>
<feature type="domain" description="C2H2-type" evidence="18">
    <location>
        <begin position="1063"/>
        <end position="1091"/>
    </location>
</feature>
<evidence type="ECO:0000256" key="5">
    <source>
        <dbReference type="ARBA" id="ARBA00022723"/>
    </source>
</evidence>
<feature type="domain" description="C2H2-type" evidence="18">
    <location>
        <begin position="1092"/>
        <end position="1119"/>
    </location>
</feature>
<dbReference type="FunFam" id="3.30.160.60:FF:000909">
    <property type="entry name" value="zinc finger and BTB domain-containing protein 40"/>
    <property type="match status" value="1"/>
</dbReference>
<dbReference type="InterPro" id="IPR043130">
    <property type="entry name" value="CDP-OH_PTrfase_TM_dom"/>
</dbReference>
<proteinExistence type="inferred from homology"/>
<evidence type="ECO:0000313" key="20">
    <source>
        <dbReference type="Proteomes" id="UP001152803"/>
    </source>
</evidence>
<accession>A0A9Q1D4L2</accession>
<comment type="caution">
    <text evidence="19">The sequence shown here is derived from an EMBL/GenBank/DDBJ whole genome shotgun (WGS) entry which is preliminary data.</text>
</comment>
<dbReference type="GO" id="GO:0005634">
    <property type="term" value="C:nucleus"/>
    <property type="evidence" value="ECO:0007669"/>
    <property type="project" value="UniProtKB-SubCell"/>
</dbReference>
<dbReference type="PROSITE" id="PS00028">
    <property type="entry name" value="ZINC_FINGER_C2H2_1"/>
    <property type="match status" value="12"/>
</dbReference>
<keyword evidence="16" id="KW-0472">Membrane</keyword>
<evidence type="ECO:0000256" key="12">
    <source>
        <dbReference type="ARBA" id="ARBA00023163"/>
    </source>
</evidence>
<dbReference type="PROSITE" id="PS50097">
    <property type="entry name" value="BTB"/>
    <property type="match status" value="1"/>
</dbReference>
<evidence type="ECO:0000256" key="8">
    <source>
        <dbReference type="ARBA" id="ARBA00022833"/>
    </source>
</evidence>
<keyword evidence="10" id="KW-0805">Transcription regulation</keyword>
<dbReference type="GO" id="GO:0008654">
    <property type="term" value="P:phospholipid biosynthetic process"/>
    <property type="evidence" value="ECO:0007669"/>
    <property type="project" value="InterPro"/>
</dbReference>
<evidence type="ECO:0000256" key="16">
    <source>
        <dbReference type="SAM" id="Phobius"/>
    </source>
</evidence>
<dbReference type="InterPro" id="IPR013087">
    <property type="entry name" value="Znf_C2H2_type"/>
</dbReference>
<dbReference type="SMART" id="SM00225">
    <property type="entry name" value="BTB"/>
    <property type="match status" value="1"/>
</dbReference>
<evidence type="ECO:0000259" key="18">
    <source>
        <dbReference type="PROSITE" id="PS50157"/>
    </source>
</evidence>
<evidence type="ECO:0000256" key="6">
    <source>
        <dbReference type="ARBA" id="ARBA00022737"/>
    </source>
</evidence>
<dbReference type="Pfam" id="PF13912">
    <property type="entry name" value="zf-C2H2_6"/>
    <property type="match status" value="1"/>
</dbReference>
<evidence type="ECO:0000256" key="7">
    <source>
        <dbReference type="ARBA" id="ARBA00022771"/>
    </source>
</evidence>
<dbReference type="InterPro" id="IPR011333">
    <property type="entry name" value="SKP1/BTB/POZ_sf"/>
</dbReference>
<feature type="compositionally biased region" description="Low complexity" evidence="15">
    <location>
        <begin position="380"/>
        <end position="396"/>
    </location>
</feature>
<organism evidence="19 20">
    <name type="scientific">Conger conger</name>
    <name type="common">Conger eel</name>
    <name type="synonym">Muraena conger</name>
    <dbReference type="NCBI Taxonomy" id="82655"/>
    <lineage>
        <taxon>Eukaryota</taxon>
        <taxon>Metazoa</taxon>
        <taxon>Chordata</taxon>
        <taxon>Craniata</taxon>
        <taxon>Vertebrata</taxon>
        <taxon>Euteleostomi</taxon>
        <taxon>Actinopterygii</taxon>
        <taxon>Neopterygii</taxon>
        <taxon>Teleostei</taxon>
        <taxon>Anguilliformes</taxon>
        <taxon>Congridae</taxon>
        <taxon>Conger</taxon>
    </lineage>
</organism>
<dbReference type="PANTHER" id="PTHR24394">
    <property type="entry name" value="ZINC FINGER PROTEIN"/>
    <property type="match status" value="1"/>
</dbReference>
<dbReference type="EMBL" id="JAFJMO010000013">
    <property type="protein sequence ID" value="KAJ8258765.1"/>
    <property type="molecule type" value="Genomic_DNA"/>
</dbReference>
<name>A0A9Q1D4L2_CONCO</name>
<evidence type="ECO:0000256" key="9">
    <source>
        <dbReference type="ARBA" id="ARBA00022843"/>
    </source>
</evidence>
<dbReference type="GO" id="GO:0016020">
    <property type="term" value="C:membrane"/>
    <property type="evidence" value="ECO:0007669"/>
    <property type="project" value="InterPro"/>
</dbReference>
<keyword evidence="8" id="KW-0862">Zinc</keyword>
<reference evidence="19" key="1">
    <citation type="journal article" date="2023" name="Science">
        <title>Genome structures resolve the early diversification of teleost fishes.</title>
        <authorList>
            <person name="Parey E."/>
            <person name="Louis A."/>
            <person name="Montfort J."/>
            <person name="Bouchez O."/>
            <person name="Roques C."/>
            <person name="Iampietro C."/>
            <person name="Lluch J."/>
            <person name="Castinel A."/>
            <person name="Donnadieu C."/>
            <person name="Desvignes T."/>
            <person name="Floi Bucao C."/>
            <person name="Jouanno E."/>
            <person name="Wen M."/>
            <person name="Mejri S."/>
            <person name="Dirks R."/>
            <person name="Jansen H."/>
            <person name="Henkel C."/>
            <person name="Chen W.J."/>
            <person name="Zahm M."/>
            <person name="Cabau C."/>
            <person name="Klopp C."/>
            <person name="Thompson A.W."/>
            <person name="Robinson-Rechavi M."/>
            <person name="Braasch I."/>
            <person name="Lecointre G."/>
            <person name="Bobe J."/>
            <person name="Postlethwait J.H."/>
            <person name="Berthelot C."/>
            <person name="Roest Crollius H."/>
            <person name="Guiguen Y."/>
        </authorList>
    </citation>
    <scope>NUCLEOTIDE SEQUENCE</scope>
    <source>
        <strain evidence="19">Concon-B</strain>
    </source>
</reference>
<dbReference type="InterPro" id="IPR000210">
    <property type="entry name" value="BTB/POZ_dom"/>
</dbReference>
<sequence length="1429" mass="157446">MCCYKILKLLLGKKASRVQLKEFVRKNAANSLSVANMVMGMTSILCSLNGHQYAACWLVLIGYLLDLADGAVARQLDACSAVGEWSQSVSQLSHVGAAPPGLHSPPRRQDHVAPPAVRVTAIVLPAFTRDCAGAKLDDFADFTTFGVATSLLLTSHGLMDNILCLCYVMTVLVRLCFFPSGIPFMYRGLPCIYSSAILACVSLLFGGNMLVLRVTALAMILFMVNPGFYPHDKVLESQAWKKVVYAGVKSLPMELPSYSRQLLQQLHTLRKEGQFCDCTILVGDDPHRAHKLVLAASSLLFKSVLEGSDSISIDPAVVTSQEFSNLLEMVYTGKLPPGKHNLTRVITAADSLQMFDVAVSCKNILTSLMKPSPVQSPTKDQQSSGSNGQAASADAAMPSSNKEPSQANCTGALEETEMAASGNQEVNSSSSEDTAITDQLADQSAMQDLHSGLVAPSCKKACLESPDNKGTEERDLAFLCRNMDRVSEVVWDVQPWLKAVETWEAISNAERRVILDCCKEDAEGSGVLRRLLNTVTEGQGLSSHTVLAFLGLFTEANPDLATLLQKGTELEEGDSMECEEGDSIEAEADQAVGEKPRSCVLLDHAADLIDSLSEISSVSESLNTAAESCLEEQERKVVEECCRDPDPREAAEHLVSRVKEGALSEEGLLKVLQALTQNSPSLEQLLARVYAHQDPSDKHLGENQDEEYAVSLLTKYRCRLSESPVHLEALQRSLEAMTGIAAEEKECIQAQLNEDGGAQGVDGMLCVALEGGSGLALTVWRLLFRAAAWDPTLGSLLQEVREEPGAQKLLHSAMDPESLFLDILLKHRALILETVGDVSCLEDVVKEAESQPQEVTEFIGSCGTGNESASVKEVLARVLEEQSLPAQPFCTLLTLSSVPQLLPLKEDLEQAAKEVELRAEPLAAGGAQDRRGRGRRKEFFCQWCGKAFAFMCRMEVHRRRCCLSKEARHRCPQCPEELPTPRALKQHLSQAHQAPVPKKRKKQEQVACDICGKTFAHPSGMMYHKRTEHFDEKPYVCKECGAKFAANSSLKNHMRLHTGERPFLCKHCDMSFSQAAALSYHTKKKHSEGKMYACQYCEALFAQSIELTRHVRTHTGDKPYVCRECGKGFSQANGLSVHLQTFHNIMNPHDCQKCRMSFPSLEDHRQHIQQCHPKEFHQCDVCSKIFATATLLMKHMVTHIGKKPFSCKICHKAYQQLSGLWYHNRTTHPEVFAAQGPRHLKSVFQCSNCNKAFCTNASLLKHQKAEHPEKLYECENCSQAFTQLDALEAHKKEDHPDSQEFRCLYCPSSYQSAVELQEHLCSQHFSQEGEAFGCTHCSLIFPTQLEVQEHFLSQHQEVLGEDPQASTSQMVIQTEEPASGTDQVLALGGSQVYVALTDSESDPTRSEIVAVNMDDLLDGSITFICEEGQ</sequence>
<feature type="domain" description="C2H2-type" evidence="18">
    <location>
        <begin position="1035"/>
        <end position="1062"/>
    </location>
</feature>
<feature type="domain" description="C2H2-type" evidence="18">
    <location>
        <begin position="1177"/>
        <end position="1204"/>
    </location>
</feature>
<dbReference type="Pfam" id="PF01066">
    <property type="entry name" value="CDP-OH_P_transf"/>
    <property type="match status" value="1"/>
</dbReference>
<evidence type="ECO:0000256" key="13">
    <source>
        <dbReference type="ARBA" id="ARBA00023242"/>
    </source>
</evidence>
<dbReference type="GO" id="GO:0016780">
    <property type="term" value="F:phosphotransferase activity, for other substituted phosphate groups"/>
    <property type="evidence" value="ECO:0007669"/>
    <property type="project" value="InterPro"/>
</dbReference>
<feature type="domain" description="C2H2-type" evidence="18">
    <location>
        <begin position="1272"/>
        <end position="1300"/>
    </location>
</feature>
<dbReference type="OrthoDB" id="9931612at2759"/>
<dbReference type="InterPro" id="IPR030404">
    <property type="entry name" value="ZBTB40_BTB_POZ_dom"/>
</dbReference>
<keyword evidence="7 14" id="KW-0863">Zinc-finger</keyword>